<dbReference type="Proteomes" id="UP000478183">
    <property type="component" value="Unassembled WGS sequence"/>
</dbReference>
<comment type="caution">
    <text evidence="2">The sequence shown here is derived from an EMBL/GenBank/DDBJ whole genome shotgun (WGS) entry which is preliminary data.</text>
</comment>
<evidence type="ECO:0000313" key="3">
    <source>
        <dbReference type="Proteomes" id="UP000478183"/>
    </source>
</evidence>
<evidence type="ECO:0000256" key="1">
    <source>
        <dbReference type="SAM" id="MobiDB-lite"/>
    </source>
</evidence>
<dbReference type="RefSeq" id="WP_155094116.1">
    <property type="nucleotide sequence ID" value="NZ_WMIE01000001.1"/>
</dbReference>
<keyword evidence="3" id="KW-1185">Reference proteome</keyword>
<proteinExistence type="predicted"/>
<dbReference type="AlphaFoldDB" id="A0A6L6J9U8"/>
<gene>
    <name evidence="2" type="ORF">GL286_03410</name>
</gene>
<feature type="region of interest" description="Disordered" evidence="1">
    <location>
        <begin position="1"/>
        <end position="46"/>
    </location>
</feature>
<organism evidence="2 3">
    <name type="scientific">Paracoccus aestuariivivens</name>
    <dbReference type="NCBI Taxonomy" id="1820333"/>
    <lineage>
        <taxon>Bacteria</taxon>
        <taxon>Pseudomonadati</taxon>
        <taxon>Pseudomonadota</taxon>
        <taxon>Alphaproteobacteria</taxon>
        <taxon>Rhodobacterales</taxon>
        <taxon>Paracoccaceae</taxon>
        <taxon>Paracoccus</taxon>
    </lineage>
</organism>
<sequence>MTKHIADKSHETGSGRIRNFTQQEREQGMHPSVAMLHARPTRTDVQDGRRVAEFMRIDRGHRV</sequence>
<evidence type="ECO:0000313" key="2">
    <source>
        <dbReference type="EMBL" id="MTH76771.1"/>
    </source>
</evidence>
<dbReference type="EMBL" id="WMIE01000001">
    <property type="protein sequence ID" value="MTH76771.1"/>
    <property type="molecule type" value="Genomic_DNA"/>
</dbReference>
<dbReference type="OrthoDB" id="7874235at2"/>
<accession>A0A6L6J9U8</accession>
<feature type="compositionally biased region" description="Basic and acidic residues" evidence="1">
    <location>
        <begin position="1"/>
        <end position="13"/>
    </location>
</feature>
<name>A0A6L6J9U8_9RHOB</name>
<reference evidence="2 3" key="1">
    <citation type="submission" date="2019-11" db="EMBL/GenBank/DDBJ databases">
        <authorList>
            <person name="Dong K."/>
        </authorList>
    </citation>
    <scope>NUCLEOTIDE SEQUENCE [LARGE SCALE GENOMIC DNA]</scope>
    <source>
        <strain evidence="2 3">NBRC 111993</strain>
    </source>
</reference>
<protein>
    <submittedName>
        <fullName evidence="2">Uncharacterized protein</fullName>
    </submittedName>
</protein>